<dbReference type="AlphaFoldDB" id="A0A5C3E304"/>
<name>A0A5C3E304_9BASI</name>
<accession>A0A5C3E304</accession>
<evidence type="ECO:0000313" key="1">
    <source>
        <dbReference type="EMBL" id="SPO23789.1"/>
    </source>
</evidence>
<sequence>MSSPTNIGNRHRRPTATFFAEAYLCNRVQCLFVHLRTPQVLDIEPHEREKAIVGTESTTAGNGIHTTAILCTRVSQWRGSSPHGFLHQLIGWTLDEGGDEDIQQQVVDSSPSALLPTQAEVAVDSVAKQNGVRPIDRLCWTLS</sequence>
<reference evidence="1 2" key="1">
    <citation type="submission" date="2018-03" db="EMBL/GenBank/DDBJ databases">
        <authorList>
            <person name="Guldener U."/>
        </authorList>
    </citation>
    <scope>NUCLEOTIDE SEQUENCE [LARGE SCALE GENOMIC DNA]</scope>
    <source>
        <strain evidence="1 2">NBRC100155</strain>
    </source>
</reference>
<dbReference type="Proteomes" id="UP000324022">
    <property type="component" value="Unassembled WGS sequence"/>
</dbReference>
<proteinExistence type="predicted"/>
<dbReference type="EMBL" id="OOIN01000006">
    <property type="protein sequence ID" value="SPO23789.1"/>
    <property type="molecule type" value="Genomic_DNA"/>
</dbReference>
<organism evidence="1 2">
    <name type="scientific">Ustilago trichophora</name>
    <dbReference type="NCBI Taxonomy" id="86804"/>
    <lineage>
        <taxon>Eukaryota</taxon>
        <taxon>Fungi</taxon>
        <taxon>Dikarya</taxon>
        <taxon>Basidiomycota</taxon>
        <taxon>Ustilaginomycotina</taxon>
        <taxon>Ustilaginomycetes</taxon>
        <taxon>Ustilaginales</taxon>
        <taxon>Ustilaginaceae</taxon>
        <taxon>Ustilago</taxon>
    </lineage>
</organism>
<keyword evidence="2" id="KW-1185">Reference proteome</keyword>
<protein>
    <submittedName>
        <fullName evidence="1">Uncharacterized protein</fullName>
    </submittedName>
</protein>
<evidence type="ECO:0000313" key="2">
    <source>
        <dbReference type="Proteomes" id="UP000324022"/>
    </source>
</evidence>
<gene>
    <name evidence="1" type="ORF">UTRI_03683_B</name>
</gene>